<keyword evidence="1" id="KW-0175">Coiled coil</keyword>
<feature type="domain" description="CID" evidence="2">
    <location>
        <begin position="1"/>
        <end position="60"/>
    </location>
</feature>
<dbReference type="EMBL" id="KE560907">
    <property type="protein sequence ID" value="EPZ34817.1"/>
    <property type="molecule type" value="Genomic_DNA"/>
</dbReference>
<dbReference type="Gene3D" id="1.25.40.90">
    <property type="match status" value="1"/>
</dbReference>
<dbReference type="InterPro" id="IPR008942">
    <property type="entry name" value="ENTH_VHS"/>
</dbReference>
<dbReference type="Pfam" id="PF04818">
    <property type="entry name" value="CID"/>
    <property type="match status" value="1"/>
</dbReference>
<organism evidence="3 4">
    <name type="scientific">Rozella allomycis (strain CSF55)</name>
    <dbReference type="NCBI Taxonomy" id="988480"/>
    <lineage>
        <taxon>Eukaryota</taxon>
        <taxon>Fungi</taxon>
        <taxon>Fungi incertae sedis</taxon>
        <taxon>Cryptomycota</taxon>
        <taxon>Cryptomycota incertae sedis</taxon>
        <taxon>Rozella</taxon>
    </lineage>
</organism>
<evidence type="ECO:0000259" key="2">
    <source>
        <dbReference type="PROSITE" id="PS51391"/>
    </source>
</evidence>
<evidence type="ECO:0000256" key="1">
    <source>
        <dbReference type="SAM" id="Coils"/>
    </source>
</evidence>
<sequence>MTLYPDAFRKVLPLVFEKVRLIQDNKTKSQFERILAIWKQRKIYDDEFLDSLYSAMKPKPVEIFQKESPKYPVIPYTDDMPENISEHSKSIEKQNQEIESLLSSMVMQGEEKRLLYLSKLEGRLSGLLEEQTEYLQTLQAIIKKAEDMKELTERRFNQLLK</sequence>
<evidence type="ECO:0000313" key="4">
    <source>
        <dbReference type="Proteomes" id="UP000030755"/>
    </source>
</evidence>
<dbReference type="Proteomes" id="UP000030755">
    <property type="component" value="Unassembled WGS sequence"/>
</dbReference>
<gene>
    <name evidence="3" type="ORF">O9G_002415</name>
</gene>
<reference evidence="3 4" key="1">
    <citation type="journal article" date="2013" name="Curr. Biol.">
        <title>Shared signatures of parasitism and phylogenomics unite Cryptomycota and microsporidia.</title>
        <authorList>
            <person name="James T.Y."/>
            <person name="Pelin A."/>
            <person name="Bonen L."/>
            <person name="Ahrendt S."/>
            <person name="Sain D."/>
            <person name="Corradi N."/>
            <person name="Stajich J.E."/>
        </authorList>
    </citation>
    <scope>NUCLEOTIDE SEQUENCE [LARGE SCALE GENOMIC DNA]</scope>
    <source>
        <strain evidence="3 4">CSF55</strain>
    </source>
</reference>
<accession>A0A075AX30</accession>
<keyword evidence="4" id="KW-1185">Reference proteome</keyword>
<protein>
    <recommendedName>
        <fullName evidence="2">CID domain-containing protein</fullName>
    </recommendedName>
</protein>
<feature type="coiled-coil region" evidence="1">
    <location>
        <begin position="128"/>
        <end position="155"/>
    </location>
</feature>
<dbReference type="AlphaFoldDB" id="A0A075AX30"/>
<name>A0A075AX30_ROZAC</name>
<dbReference type="OrthoDB" id="10069473at2759"/>
<dbReference type="InterPro" id="IPR006569">
    <property type="entry name" value="CID_dom"/>
</dbReference>
<dbReference type="HOGENOM" id="CLU_1644687_0_0_1"/>
<evidence type="ECO:0000313" key="3">
    <source>
        <dbReference type="EMBL" id="EPZ34817.1"/>
    </source>
</evidence>
<proteinExistence type="predicted"/>
<dbReference type="PROSITE" id="PS51391">
    <property type="entry name" value="CID"/>
    <property type="match status" value="1"/>
</dbReference>